<evidence type="ECO:0000313" key="4">
    <source>
        <dbReference type="Proteomes" id="UP000663828"/>
    </source>
</evidence>
<name>A0A814IC18_ADIRI</name>
<keyword evidence="1" id="KW-0472">Membrane</keyword>
<evidence type="ECO:0000256" key="1">
    <source>
        <dbReference type="SAM" id="Phobius"/>
    </source>
</evidence>
<evidence type="ECO:0000259" key="2">
    <source>
        <dbReference type="PROSITE" id="PS50181"/>
    </source>
</evidence>
<protein>
    <recommendedName>
        <fullName evidence="2">F-box domain-containing protein</fullName>
    </recommendedName>
</protein>
<dbReference type="Pfam" id="PF00646">
    <property type="entry name" value="F-box"/>
    <property type="match status" value="1"/>
</dbReference>
<dbReference type="SUPFAM" id="SSF81383">
    <property type="entry name" value="F-box domain"/>
    <property type="match status" value="1"/>
</dbReference>
<dbReference type="SUPFAM" id="SSF52047">
    <property type="entry name" value="RNI-like"/>
    <property type="match status" value="1"/>
</dbReference>
<sequence length="524" mass="62229">MSFIPSNQCRLEILPNELLIEIFQHLNCRTLREFQRLNQRFKSIISCLNVCFVLQDESDDFNTFNPTQIVRVEMNFCCQSLNLQHLSNIRSLSLDYTYMTKEQIIQITQLNLFHLERLSVGNIMSNLGERLLHTSAQGEHFPSLRILQLGLNTSDQLQLFPKRTTPNNRVRCLIINRWKWSRLDFLFEFFPHLSWLEINLDDKPISTNDLTQSNHSLTYFKVTLEHCDPYHSDRIFHLMPNLIRLRIRGNIGTNLALVYFVKLARDVSSYTPSLQYFDCEIYCYTDENENTGEVIRKYYHLFKQIRCLRGVYQNRCFATDVQTYPDGNQYEVIPKPVIKRQSLKKHGIYYSDSDDDDDYMFFLKYKNYMFLADMLFILFLHLFIFCSSAFDIVQLADEDLRYLNERLQLHDHMSREDALNSIIELEHFYTGLKNDLNGSPSEMVDKAWHAHILNTKMYFRFSELNFGRYLHHLPFWSGNQDEAEELNEDISMFDKLKILGIQNMNETVWTLQLHETPSLDRTTT</sequence>
<accession>A0A814IC18</accession>
<comment type="caution">
    <text evidence="3">The sequence shown here is derived from an EMBL/GenBank/DDBJ whole genome shotgun (WGS) entry which is preliminary data.</text>
</comment>
<feature type="transmembrane region" description="Helical" evidence="1">
    <location>
        <begin position="368"/>
        <end position="390"/>
    </location>
</feature>
<feature type="domain" description="F-box" evidence="2">
    <location>
        <begin position="8"/>
        <end position="45"/>
    </location>
</feature>
<gene>
    <name evidence="3" type="ORF">XAT740_LOCUS14307</name>
</gene>
<dbReference type="InterPro" id="IPR036047">
    <property type="entry name" value="F-box-like_dom_sf"/>
</dbReference>
<dbReference type="EMBL" id="CAJNOR010000856">
    <property type="protein sequence ID" value="CAF1022436.1"/>
    <property type="molecule type" value="Genomic_DNA"/>
</dbReference>
<reference evidence="3" key="1">
    <citation type="submission" date="2021-02" db="EMBL/GenBank/DDBJ databases">
        <authorList>
            <person name="Nowell W R."/>
        </authorList>
    </citation>
    <scope>NUCLEOTIDE SEQUENCE</scope>
</reference>
<keyword evidence="4" id="KW-1185">Reference proteome</keyword>
<dbReference type="InterPro" id="IPR001810">
    <property type="entry name" value="F-box_dom"/>
</dbReference>
<dbReference type="Gene3D" id="3.80.10.10">
    <property type="entry name" value="Ribonuclease Inhibitor"/>
    <property type="match status" value="1"/>
</dbReference>
<keyword evidence="1" id="KW-1133">Transmembrane helix</keyword>
<keyword evidence="1" id="KW-0812">Transmembrane</keyword>
<evidence type="ECO:0000313" key="3">
    <source>
        <dbReference type="EMBL" id="CAF1022436.1"/>
    </source>
</evidence>
<dbReference type="PROSITE" id="PS50181">
    <property type="entry name" value="FBOX"/>
    <property type="match status" value="1"/>
</dbReference>
<organism evidence="3 4">
    <name type="scientific">Adineta ricciae</name>
    <name type="common">Rotifer</name>
    <dbReference type="NCBI Taxonomy" id="249248"/>
    <lineage>
        <taxon>Eukaryota</taxon>
        <taxon>Metazoa</taxon>
        <taxon>Spiralia</taxon>
        <taxon>Gnathifera</taxon>
        <taxon>Rotifera</taxon>
        <taxon>Eurotatoria</taxon>
        <taxon>Bdelloidea</taxon>
        <taxon>Adinetida</taxon>
        <taxon>Adinetidae</taxon>
        <taxon>Adineta</taxon>
    </lineage>
</organism>
<proteinExistence type="predicted"/>
<dbReference type="Proteomes" id="UP000663828">
    <property type="component" value="Unassembled WGS sequence"/>
</dbReference>
<dbReference type="AlphaFoldDB" id="A0A814IC18"/>
<dbReference type="CDD" id="cd09917">
    <property type="entry name" value="F-box_SF"/>
    <property type="match status" value="1"/>
</dbReference>
<dbReference type="InterPro" id="IPR032675">
    <property type="entry name" value="LRR_dom_sf"/>
</dbReference>